<feature type="non-terminal residue" evidence="1">
    <location>
        <position position="1"/>
    </location>
</feature>
<reference evidence="1 2" key="1">
    <citation type="submission" date="2024-05" db="EMBL/GenBank/DDBJ databases">
        <title>Genome sequencing and assembly of Indian major carp, Cirrhinus mrigala (Hamilton, 1822).</title>
        <authorList>
            <person name="Mohindra V."/>
            <person name="Chowdhury L.M."/>
            <person name="Lal K."/>
            <person name="Jena J.K."/>
        </authorList>
    </citation>
    <scope>NUCLEOTIDE SEQUENCE [LARGE SCALE GENOMIC DNA]</scope>
    <source>
        <strain evidence="1">CM1030</strain>
        <tissue evidence="1">Blood</tissue>
    </source>
</reference>
<accession>A0ABD0NAU6</accession>
<organism evidence="1 2">
    <name type="scientific">Cirrhinus mrigala</name>
    <name type="common">Mrigala</name>
    <dbReference type="NCBI Taxonomy" id="683832"/>
    <lineage>
        <taxon>Eukaryota</taxon>
        <taxon>Metazoa</taxon>
        <taxon>Chordata</taxon>
        <taxon>Craniata</taxon>
        <taxon>Vertebrata</taxon>
        <taxon>Euteleostomi</taxon>
        <taxon>Actinopterygii</taxon>
        <taxon>Neopterygii</taxon>
        <taxon>Teleostei</taxon>
        <taxon>Ostariophysi</taxon>
        <taxon>Cypriniformes</taxon>
        <taxon>Cyprinidae</taxon>
        <taxon>Labeoninae</taxon>
        <taxon>Labeonini</taxon>
        <taxon>Cirrhinus</taxon>
    </lineage>
</organism>
<protein>
    <recommendedName>
        <fullName evidence="3">Calphotin</fullName>
    </recommendedName>
</protein>
<evidence type="ECO:0000313" key="1">
    <source>
        <dbReference type="EMBL" id="KAL0159188.1"/>
    </source>
</evidence>
<gene>
    <name evidence="1" type="ORF">M9458_042913</name>
</gene>
<dbReference type="AlphaFoldDB" id="A0ABD0NAU6"/>
<evidence type="ECO:0000313" key="2">
    <source>
        <dbReference type="Proteomes" id="UP001529510"/>
    </source>
</evidence>
<proteinExistence type="predicted"/>
<sequence>ASSRHVRSPRVSPDHVSSAASIILHHYPSLVSSLRDAPLMAACSTGIPKPTHLTAPVPELFPPSAALHLVGITLWCVWATYTTTESPEVAAYAAESLEVAASTVASSAAMMPATVSPEVAAEAAEPHKTGTSALATCMVVAPSDIHPDYGSSFCPVPAMEATYELSAPPVTAMEAATELFVHPAPAMEATYELSAPPVTAEKPVYELSVFPVPALEAIYKLLSCPEPIYKPSTCSVPTETAIKPTAFPVSLL</sequence>
<evidence type="ECO:0008006" key="3">
    <source>
        <dbReference type="Google" id="ProtNLM"/>
    </source>
</evidence>
<comment type="caution">
    <text evidence="1">The sequence shown here is derived from an EMBL/GenBank/DDBJ whole genome shotgun (WGS) entry which is preliminary data.</text>
</comment>
<feature type="non-terminal residue" evidence="1">
    <location>
        <position position="252"/>
    </location>
</feature>
<name>A0ABD0NAU6_CIRMR</name>
<dbReference type="Proteomes" id="UP001529510">
    <property type="component" value="Unassembled WGS sequence"/>
</dbReference>
<dbReference type="EMBL" id="JAMKFB020000022">
    <property type="protein sequence ID" value="KAL0159188.1"/>
    <property type="molecule type" value="Genomic_DNA"/>
</dbReference>
<keyword evidence="2" id="KW-1185">Reference proteome</keyword>